<reference evidence="6" key="1">
    <citation type="submission" date="2019-11" db="EMBL/GenBank/DDBJ databases">
        <authorList>
            <person name="Feng L."/>
        </authorList>
    </citation>
    <scope>NUCLEOTIDE SEQUENCE</scope>
    <source>
        <strain evidence="6">BovatusLFYP28</strain>
    </source>
</reference>
<dbReference type="AlphaFoldDB" id="A0A6N2XKE8"/>
<gene>
    <name evidence="6" type="primary">ftsH3</name>
    <name evidence="6" type="ORF">BOLFYP28_04550</name>
</gene>
<dbReference type="GO" id="GO:0016887">
    <property type="term" value="F:ATP hydrolysis activity"/>
    <property type="evidence" value="ECO:0007669"/>
    <property type="project" value="InterPro"/>
</dbReference>
<keyword evidence="1" id="KW-0547">Nucleotide-binding</keyword>
<dbReference type="EMBL" id="CACRTD010000085">
    <property type="protein sequence ID" value="VYT54150.1"/>
    <property type="molecule type" value="Genomic_DNA"/>
</dbReference>
<dbReference type="GO" id="GO:0006508">
    <property type="term" value="P:proteolysis"/>
    <property type="evidence" value="ECO:0007669"/>
    <property type="project" value="UniProtKB-KW"/>
</dbReference>
<accession>A0A6N2XKE8</accession>
<dbReference type="SUPFAM" id="SSF52540">
    <property type="entry name" value="P-loop containing nucleoside triphosphate hydrolases"/>
    <property type="match status" value="1"/>
</dbReference>
<dbReference type="GO" id="GO:0008237">
    <property type="term" value="F:metallopeptidase activity"/>
    <property type="evidence" value="ECO:0007669"/>
    <property type="project" value="UniProtKB-KW"/>
</dbReference>
<evidence type="ECO:0000313" key="6">
    <source>
        <dbReference type="EMBL" id="VYT54150.1"/>
    </source>
</evidence>
<dbReference type="Gene3D" id="3.40.50.300">
    <property type="entry name" value="P-loop containing nucleotide triphosphate hydrolases"/>
    <property type="match status" value="1"/>
</dbReference>
<dbReference type="PANTHER" id="PTHR42960:SF1">
    <property type="entry name" value="YCF46 PROTEIN"/>
    <property type="match status" value="1"/>
</dbReference>
<keyword evidence="6" id="KW-0378">Hydrolase</keyword>
<dbReference type="Pfam" id="PF00004">
    <property type="entry name" value="AAA"/>
    <property type="match status" value="1"/>
</dbReference>
<dbReference type="InterPro" id="IPR003593">
    <property type="entry name" value="AAA+_ATPase"/>
</dbReference>
<dbReference type="InterPro" id="IPR027417">
    <property type="entry name" value="P-loop_NTPase"/>
</dbReference>
<dbReference type="GO" id="GO:0005524">
    <property type="term" value="F:ATP binding"/>
    <property type="evidence" value="ECO:0007669"/>
    <property type="project" value="UniProtKB-KW"/>
</dbReference>
<evidence type="ECO:0000256" key="2">
    <source>
        <dbReference type="ARBA" id="ARBA00022840"/>
    </source>
</evidence>
<evidence type="ECO:0000256" key="3">
    <source>
        <dbReference type="ARBA" id="ARBA00038088"/>
    </source>
</evidence>
<feature type="domain" description="AAA+ ATPase" evidence="5">
    <location>
        <begin position="279"/>
        <end position="413"/>
    </location>
</feature>
<protein>
    <recommendedName>
        <fullName evidence="4">Uncharacterized AAA domain-containing protein ycf46</fullName>
    </recommendedName>
</protein>
<evidence type="ECO:0000259" key="5">
    <source>
        <dbReference type="SMART" id="SM00382"/>
    </source>
</evidence>
<dbReference type="InterPro" id="IPR003959">
    <property type="entry name" value="ATPase_AAA_core"/>
</dbReference>
<keyword evidence="2" id="KW-0067">ATP-binding</keyword>
<sequence>MEITTAILSVPIVFVPHYHYSYLDNALVQLISTSQKTHCGLNISYDDLVEFDIARGSIDFNTKKKDECYKLPSFLTDLLDNENGLGNKKIYLFKGALKSLFSDEECILQLLQFATLYEKGVLERTKTLIFIDDIPISSFPSVLIPHTQVVNILLPSAEIIEELLLPIPLSKSIFLTDEREAYLTSLIRTFQGLHQLQIINILRSVLVRTGGYLSKVALNMAETEKKNLVKKTDTLEIIETDITLKQIGGLEVLQKDILQKAKFFKNLSLATSHSVKLQMPKGILILGMPGCGKSMIAKAIADEFAMPLLRLDVNKLMGKYVGESEENLRKALQTAESTHPCILWIDEVEKAFAGTQNSSGNDSLIIRLMGCFLTWMQERKTPIYVVATANDTMRPEFMRKGRFDEVYFVNFPTESECVDILLKKLSRYNSPDSIFDFQTLTKGEYQKIALAMQGGVYGGFAGSEIEAVVSMVMENAFIKYLGMSSQHRVPIKVDDFLSVIASMKDAVMANQKGKLGQKTNVERILEIQECYHFKSASNKKD</sequence>
<organism evidence="6">
    <name type="scientific">Bacteroides ovatus</name>
    <dbReference type="NCBI Taxonomy" id="28116"/>
    <lineage>
        <taxon>Bacteria</taxon>
        <taxon>Pseudomonadati</taxon>
        <taxon>Bacteroidota</taxon>
        <taxon>Bacteroidia</taxon>
        <taxon>Bacteroidales</taxon>
        <taxon>Bacteroidaceae</taxon>
        <taxon>Bacteroides</taxon>
    </lineage>
</organism>
<dbReference type="InterPro" id="IPR052381">
    <property type="entry name" value="AAA_domain_protein"/>
</dbReference>
<proteinExistence type="inferred from homology"/>
<comment type="similarity">
    <text evidence="3">Belongs to the AAA ATPase family. Highly divergent.</text>
</comment>
<evidence type="ECO:0000256" key="1">
    <source>
        <dbReference type="ARBA" id="ARBA00022741"/>
    </source>
</evidence>
<dbReference type="PANTHER" id="PTHR42960">
    <property type="entry name" value="YCF46 PROTEIN"/>
    <property type="match status" value="1"/>
</dbReference>
<keyword evidence="6" id="KW-0645">Protease</keyword>
<dbReference type="SMART" id="SM00382">
    <property type="entry name" value="AAA"/>
    <property type="match status" value="1"/>
</dbReference>
<evidence type="ECO:0000256" key="4">
    <source>
        <dbReference type="ARBA" id="ARBA00040480"/>
    </source>
</evidence>
<name>A0A6N2XKE8_BACOV</name>
<keyword evidence="6" id="KW-0482">Metalloprotease</keyword>